<organism evidence="12 13">
    <name type="scientific">Podilymbus podiceps</name>
    <name type="common">Pied-billed grebe</name>
    <dbReference type="NCBI Taxonomy" id="9252"/>
    <lineage>
        <taxon>Eukaryota</taxon>
        <taxon>Metazoa</taxon>
        <taxon>Chordata</taxon>
        <taxon>Craniata</taxon>
        <taxon>Vertebrata</taxon>
        <taxon>Euteleostomi</taxon>
        <taxon>Archelosauria</taxon>
        <taxon>Archosauria</taxon>
        <taxon>Dinosauria</taxon>
        <taxon>Saurischia</taxon>
        <taxon>Theropoda</taxon>
        <taxon>Coelurosauria</taxon>
        <taxon>Aves</taxon>
        <taxon>Neognathae</taxon>
        <taxon>Neoaves</taxon>
        <taxon>Mirandornithes</taxon>
        <taxon>Podicipediformes</taxon>
        <taxon>Podicipedidae</taxon>
        <taxon>Podilymbus</taxon>
    </lineage>
</organism>
<dbReference type="InterPro" id="IPR056745">
    <property type="entry name" value="TYW2_N"/>
</dbReference>
<keyword evidence="5" id="KW-0949">S-adenosyl-L-methionine</keyword>
<comment type="function">
    <text evidence="8">S-adenosyl-L-methionine-dependent transferase that acts as a component of the wybutosine biosynthesis pathway. Wybutosine is a hyper modified guanosine with a tricyclic base found at the 3'-position adjacent to the anticodon of eukaryotic phenylalanine tRNA. Catalyzes the transfer of the alpha-amino-alpha-carboxypropyl (acp) group from S-adenosyl-L-methionine to the C-7 position of 4-demethylwyosine (imG-14) to produce wybutosine-86.</text>
</comment>
<evidence type="ECO:0000256" key="10">
    <source>
        <dbReference type="SAM" id="MobiDB-lite"/>
    </source>
</evidence>
<feature type="non-terminal residue" evidence="12">
    <location>
        <position position="439"/>
    </location>
</feature>
<feature type="domain" description="SAM-dependent methyltransferase TRM5/TYW2-type" evidence="11">
    <location>
        <begin position="105"/>
        <end position="436"/>
    </location>
</feature>
<dbReference type="OrthoDB" id="408788at2759"/>
<sequence length="439" mass="49250">VPALATEPRFAQRLRERLEEEQLLDGRYRLQQVPGGRVALPVLEEKLDRLRLPQEMSCGLVRIQDPVPSRAARQRTPAQKLRDELRRLLGESWSEELEHNVPRAWQRHGDLVLLSEDSFRAAPWERLGPVLWETVASALGARRLARRGRVLPDGMRSPSVTLLLGQDGWVEHVDNGIRYTFDVTKCMFSPGNITEKLRVASLPCSGEVLVDLYAGIGYFTLPYLVHAAAAFVHACEWNGHAVEALRRNLVLNGVQDRCRIHHGDCRQVSSADPPRPPGPARHPPHSLSFQLELRDVADRVNLGLIPSSEEGWPVACRLLKKSTGGVLHIHHNVETLPTPAPPQTPILRAERGSPEEASSERERQCQSPTEDGGKELPVARIRPEWQRWAEATAARIRGLLAELHGQPWRTGILRVQAVKSYAPHVHHLVLDLECRPSLP</sequence>
<evidence type="ECO:0000256" key="3">
    <source>
        <dbReference type="ARBA" id="ARBA00017179"/>
    </source>
</evidence>
<feature type="compositionally biased region" description="Basic and acidic residues" evidence="10">
    <location>
        <begin position="348"/>
        <end position="364"/>
    </location>
</feature>
<dbReference type="EC" id="2.5.1.114" evidence="2"/>
<dbReference type="InterPro" id="IPR030382">
    <property type="entry name" value="MeTrfase_TRM5/TYW2"/>
</dbReference>
<dbReference type="PROSITE" id="PS51684">
    <property type="entry name" value="SAM_MT_TRM5_TYW2"/>
    <property type="match status" value="1"/>
</dbReference>
<dbReference type="Pfam" id="PF25132">
    <property type="entry name" value="TYW2_N"/>
    <property type="match status" value="1"/>
</dbReference>
<dbReference type="GO" id="GO:0005737">
    <property type="term" value="C:cytoplasm"/>
    <property type="evidence" value="ECO:0007669"/>
    <property type="project" value="TreeGrafter"/>
</dbReference>
<dbReference type="PANTHER" id="PTHR23245">
    <property type="entry name" value="TRNA METHYLTRANSFERASE"/>
    <property type="match status" value="1"/>
</dbReference>
<dbReference type="Proteomes" id="UP000555275">
    <property type="component" value="Unassembled WGS sequence"/>
</dbReference>
<dbReference type="GO" id="GO:0030488">
    <property type="term" value="P:tRNA methylation"/>
    <property type="evidence" value="ECO:0007669"/>
    <property type="project" value="TreeGrafter"/>
</dbReference>
<feature type="region of interest" description="Disordered" evidence="10">
    <location>
        <begin position="265"/>
        <end position="286"/>
    </location>
</feature>
<dbReference type="Pfam" id="PF25133">
    <property type="entry name" value="TYW2_N_2"/>
    <property type="match status" value="1"/>
</dbReference>
<dbReference type="FunFam" id="3.30.300.110:FF:000002">
    <property type="entry name" value="tRNA wybutosine-synthesizing protein 2 homolog"/>
    <property type="match status" value="1"/>
</dbReference>
<dbReference type="AlphaFoldDB" id="A0A7L0SEF9"/>
<comment type="caution">
    <text evidence="12">The sequence shown here is derived from an EMBL/GenBank/DDBJ whole genome shotgun (WGS) entry which is preliminary data.</text>
</comment>
<gene>
    <name evidence="12" type="primary">Trmt12</name>
    <name evidence="12" type="ORF">PODPOD_R03312</name>
</gene>
<evidence type="ECO:0000313" key="12">
    <source>
        <dbReference type="EMBL" id="NXL41065.1"/>
    </source>
</evidence>
<evidence type="ECO:0000256" key="5">
    <source>
        <dbReference type="ARBA" id="ARBA00022691"/>
    </source>
</evidence>
<name>A0A7L0SEF9_PODPO</name>
<proteinExistence type="predicted"/>
<feature type="region of interest" description="Disordered" evidence="10">
    <location>
        <begin position="334"/>
        <end position="377"/>
    </location>
</feature>
<dbReference type="SUPFAM" id="SSF53335">
    <property type="entry name" value="S-adenosyl-L-methionine-dependent methyltransferases"/>
    <property type="match status" value="1"/>
</dbReference>
<dbReference type="Gene3D" id="3.30.300.110">
    <property type="entry name" value="Met-10+ protein-like domains"/>
    <property type="match status" value="1"/>
</dbReference>
<dbReference type="EMBL" id="VXAO01000006">
    <property type="protein sequence ID" value="NXL41065.1"/>
    <property type="molecule type" value="Genomic_DNA"/>
</dbReference>
<evidence type="ECO:0000256" key="9">
    <source>
        <dbReference type="ARBA" id="ARBA00049400"/>
    </source>
</evidence>
<dbReference type="PANTHER" id="PTHR23245:SF25">
    <property type="entry name" value="TRNA WYBUTOSINE-SYNTHESIZING PROTEIN 2 HOMOLOG"/>
    <property type="match status" value="1"/>
</dbReference>
<evidence type="ECO:0000256" key="7">
    <source>
        <dbReference type="ARBA" id="ARBA00031315"/>
    </source>
</evidence>
<accession>A0A7L0SEF9</accession>
<dbReference type="Gene3D" id="3.40.50.150">
    <property type="entry name" value="Vaccinia Virus protein VP39"/>
    <property type="match status" value="1"/>
</dbReference>
<evidence type="ECO:0000256" key="8">
    <source>
        <dbReference type="ARBA" id="ARBA00037786"/>
    </source>
</evidence>
<reference evidence="12 13" key="1">
    <citation type="submission" date="2019-09" db="EMBL/GenBank/DDBJ databases">
        <title>Bird 10,000 Genomes (B10K) Project - Family phase.</title>
        <authorList>
            <person name="Zhang G."/>
        </authorList>
    </citation>
    <scope>NUCLEOTIDE SEQUENCE [LARGE SCALE GENOMIC DNA]</scope>
    <source>
        <strain evidence="12">B10K-DU-009-04</strain>
        <tissue evidence="12">Mixed tissue sample</tissue>
    </source>
</reference>
<evidence type="ECO:0000256" key="4">
    <source>
        <dbReference type="ARBA" id="ARBA00022679"/>
    </source>
</evidence>
<dbReference type="InterPro" id="IPR056743">
    <property type="entry name" value="TRM5-TYW2-like_MTfase"/>
</dbReference>
<feature type="non-terminal residue" evidence="12">
    <location>
        <position position="1"/>
    </location>
</feature>
<protein>
    <recommendedName>
        <fullName evidence="3">tRNA wybutosine-synthesizing protein 2 homolog</fullName>
        <ecNumber evidence="2">2.5.1.114</ecNumber>
    </recommendedName>
    <alternativeName>
        <fullName evidence="7">tRNA(Phe) (4-demethylwyosine(37)-C(7)) aminocarboxypropyltransferase</fullName>
    </alternativeName>
</protein>
<evidence type="ECO:0000313" key="13">
    <source>
        <dbReference type="Proteomes" id="UP000555275"/>
    </source>
</evidence>
<comment type="pathway">
    <text evidence="1">tRNA modification; wybutosine-tRNA(Phe) biosynthesis.</text>
</comment>
<keyword evidence="4" id="KW-0808">Transferase</keyword>
<dbReference type="GO" id="GO:0102522">
    <property type="term" value="F:tRNA 4-demethylwyosine alpha-amino-alpha-carboxypropyltransferase activity"/>
    <property type="evidence" value="ECO:0007669"/>
    <property type="project" value="UniProtKB-EC"/>
</dbReference>
<evidence type="ECO:0000256" key="2">
    <source>
        <dbReference type="ARBA" id="ARBA00012265"/>
    </source>
</evidence>
<evidence type="ECO:0000259" key="11">
    <source>
        <dbReference type="PROSITE" id="PS51684"/>
    </source>
</evidence>
<comment type="catalytic activity">
    <reaction evidence="9">
        <text>4-demethylwyosine(37) in tRNA(Phe) + S-adenosyl-L-methionine = 4-demethyl-7-[(3S)-3-amino-3-carboxypropyl]wyosine(37) in tRNA(Phe) + S-methyl-5'-thioadenosine + H(+)</text>
        <dbReference type="Rhea" id="RHEA:36355"/>
        <dbReference type="Rhea" id="RHEA-COMP:10164"/>
        <dbReference type="Rhea" id="RHEA-COMP:10378"/>
        <dbReference type="ChEBI" id="CHEBI:15378"/>
        <dbReference type="ChEBI" id="CHEBI:17509"/>
        <dbReference type="ChEBI" id="CHEBI:59789"/>
        <dbReference type="ChEBI" id="CHEBI:64315"/>
        <dbReference type="ChEBI" id="CHEBI:73550"/>
        <dbReference type="EC" id="2.5.1.114"/>
    </reaction>
</comment>
<keyword evidence="13" id="KW-1185">Reference proteome</keyword>
<dbReference type="InterPro" id="IPR029063">
    <property type="entry name" value="SAM-dependent_MTases_sf"/>
</dbReference>
<evidence type="ECO:0000256" key="6">
    <source>
        <dbReference type="ARBA" id="ARBA00022694"/>
    </source>
</evidence>
<dbReference type="InterPro" id="IPR056744">
    <property type="entry name" value="TRM5/TYW2-like_N"/>
</dbReference>
<evidence type="ECO:0000256" key="1">
    <source>
        <dbReference type="ARBA" id="ARBA00004797"/>
    </source>
</evidence>
<keyword evidence="6" id="KW-0819">tRNA processing</keyword>
<dbReference type="GO" id="GO:0008175">
    <property type="term" value="F:tRNA methyltransferase activity"/>
    <property type="evidence" value="ECO:0007669"/>
    <property type="project" value="TreeGrafter"/>
</dbReference>
<dbReference type="GO" id="GO:0031591">
    <property type="term" value="P:wybutosine biosynthetic process"/>
    <property type="evidence" value="ECO:0007669"/>
    <property type="project" value="TreeGrafter"/>
</dbReference>
<dbReference type="Pfam" id="PF02475">
    <property type="entry name" value="TRM5-TYW2_MTfase"/>
    <property type="match status" value="1"/>
</dbReference>